<dbReference type="PANTHER" id="PTHR23507">
    <property type="entry name" value="ZGC:174356"/>
    <property type="match status" value="1"/>
</dbReference>
<dbReference type="EMBL" id="JAANQT010000218">
    <property type="protein sequence ID" value="KAG1313109.1"/>
    <property type="molecule type" value="Genomic_DNA"/>
</dbReference>
<evidence type="ECO:0000256" key="3">
    <source>
        <dbReference type="ARBA" id="ARBA00022989"/>
    </source>
</evidence>
<comment type="caution">
    <text evidence="6">The sequence shown here is derived from an EMBL/GenBank/DDBJ whole genome shotgun (WGS) entry which is preliminary data.</text>
</comment>
<dbReference type="InterPro" id="IPR036259">
    <property type="entry name" value="MFS_trans_sf"/>
</dbReference>
<dbReference type="PANTHER" id="PTHR23507:SF1">
    <property type="entry name" value="FI18259P1-RELATED"/>
    <property type="match status" value="1"/>
</dbReference>
<evidence type="ECO:0000256" key="2">
    <source>
        <dbReference type="ARBA" id="ARBA00022692"/>
    </source>
</evidence>
<proteinExistence type="predicted"/>
<evidence type="ECO:0000313" key="7">
    <source>
        <dbReference type="Proteomes" id="UP000716291"/>
    </source>
</evidence>
<dbReference type="SUPFAM" id="SSF103473">
    <property type="entry name" value="MFS general substrate transporter"/>
    <property type="match status" value="1"/>
</dbReference>
<evidence type="ECO:0000256" key="1">
    <source>
        <dbReference type="ARBA" id="ARBA00004141"/>
    </source>
</evidence>
<evidence type="ECO:0000256" key="4">
    <source>
        <dbReference type="ARBA" id="ARBA00023136"/>
    </source>
</evidence>
<gene>
    <name evidence="6" type="ORF">G6F64_002497</name>
</gene>
<sequence length="510" mass="55814">MEFELLAEEITPLLTNQDEPNESGEKKPSPWYIIIPVFTLSFAYGASIAPTVEALSVIYCYKYYRAQGIDISDIPFDHCNIPAVQSLVSEAQAAFLFLSNASTLIFAGYYGTLSDRKGRRLVMVISLLGGIIPFAGLVLTLRYFGTFDVFLLYAANTIRGFLAGDSVLIATANAYLTDCTTQSNRTSAFSYLAASACIGLALGPYVGSFIIKQTGSINSVFYVIIAIHIAFIMYNTFFLPESNDITKYKPSPKQTFLQSINVFSAIGVFFRKPVNHASRWTLPILALVQVLIYIASLPPFLLYAMLKFGWTAYEGGLFYSITSSSRLVMMLVVLPLITKLFNKSLPISEKERASLNTNKSSPPKNSSALELEEMDLKQNSHHSMTLDIVLIRIGLCFKTVAMTAFGLTATSSGFILSGVLESVDALANPSLRSLMTALVDPSQTGELWGALATLDSCSVILSQLLINYIYSASVSTMPSFTFFVCAGISGVAMLLIFMIHSNQKKLDEEA</sequence>
<feature type="transmembrane region" description="Helical" evidence="5">
    <location>
        <begin position="480"/>
        <end position="500"/>
    </location>
</feature>
<name>A0A9P6XGE8_RHIOR</name>
<keyword evidence="4 5" id="KW-0472">Membrane</keyword>
<reference evidence="6" key="1">
    <citation type="journal article" date="2020" name="Microb. Genom.">
        <title>Genetic diversity of clinical and environmental Mucorales isolates obtained from an investigation of mucormycosis cases among solid organ transplant recipients.</title>
        <authorList>
            <person name="Nguyen M.H."/>
            <person name="Kaul D."/>
            <person name="Muto C."/>
            <person name="Cheng S.J."/>
            <person name="Richter R.A."/>
            <person name="Bruno V.M."/>
            <person name="Liu G."/>
            <person name="Beyhan S."/>
            <person name="Sundermann A.J."/>
            <person name="Mounaud S."/>
            <person name="Pasculle A.W."/>
            <person name="Nierman W.C."/>
            <person name="Driscoll E."/>
            <person name="Cumbie R."/>
            <person name="Clancy C.J."/>
            <person name="Dupont C.L."/>
        </authorList>
    </citation>
    <scope>NUCLEOTIDE SEQUENCE</scope>
    <source>
        <strain evidence="6">GL11</strain>
    </source>
</reference>
<organism evidence="6 7">
    <name type="scientific">Rhizopus oryzae</name>
    <name type="common">Mucormycosis agent</name>
    <name type="synonym">Rhizopus arrhizus var. delemar</name>
    <dbReference type="NCBI Taxonomy" id="64495"/>
    <lineage>
        <taxon>Eukaryota</taxon>
        <taxon>Fungi</taxon>
        <taxon>Fungi incertae sedis</taxon>
        <taxon>Mucoromycota</taxon>
        <taxon>Mucoromycotina</taxon>
        <taxon>Mucoromycetes</taxon>
        <taxon>Mucorales</taxon>
        <taxon>Mucorineae</taxon>
        <taxon>Rhizopodaceae</taxon>
        <taxon>Rhizopus</taxon>
    </lineage>
</organism>
<evidence type="ECO:0000256" key="5">
    <source>
        <dbReference type="SAM" id="Phobius"/>
    </source>
</evidence>
<accession>A0A9P6XGE8</accession>
<comment type="subcellular location">
    <subcellularLocation>
        <location evidence="1">Membrane</location>
        <topology evidence="1">Multi-pass membrane protein</topology>
    </subcellularLocation>
</comment>
<feature type="transmembrane region" description="Helical" evidence="5">
    <location>
        <begin position="280"/>
        <end position="305"/>
    </location>
</feature>
<evidence type="ECO:0000313" key="6">
    <source>
        <dbReference type="EMBL" id="KAG1313109.1"/>
    </source>
</evidence>
<dbReference type="Proteomes" id="UP000716291">
    <property type="component" value="Unassembled WGS sequence"/>
</dbReference>
<keyword evidence="3 5" id="KW-1133">Transmembrane helix</keyword>
<feature type="transmembrane region" description="Helical" evidence="5">
    <location>
        <begin position="121"/>
        <end position="144"/>
    </location>
</feature>
<dbReference type="GO" id="GO:0022857">
    <property type="term" value="F:transmembrane transporter activity"/>
    <property type="evidence" value="ECO:0007669"/>
    <property type="project" value="InterPro"/>
</dbReference>
<dbReference type="Pfam" id="PF07690">
    <property type="entry name" value="MFS_1"/>
    <property type="match status" value="1"/>
</dbReference>
<dbReference type="GO" id="GO:0016020">
    <property type="term" value="C:membrane"/>
    <property type="evidence" value="ECO:0007669"/>
    <property type="project" value="UniProtKB-SubCell"/>
</dbReference>
<dbReference type="AlphaFoldDB" id="A0A9P6XGE8"/>
<keyword evidence="7" id="KW-1185">Reference proteome</keyword>
<feature type="transmembrane region" description="Helical" evidence="5">
    <location>
        <begin position="219"/>
        <end position="239"/>
    </location>
</feature>
<keyword evidence="2 5" id="KW-0812">Transmembrane</keyword>
<feature type="transmembrane region" description="Helical" evidence="5">
    <location>
        <begin position="31"/>
        <end position="49"/>
    </location>
</feature>
<dbReference type="OrthoDB" id="3026777at2759"/>
<dbReference type="Gene3D" id="1.20.1250.20">
    <property type="entry name" value="MFS general substrate transporter like domains"/>
    <property type="match status" value="1"/>
</dbReference>
<evidence type="ECO:0008006" key="8">
    <source>
        <dbReference type="Google" id="ProtNLM"/>
    </source>
</evidence>
<feature type="transmembrane region" description="Helical" evidence="5">
    <location>
        <begin position="188"/>
        <end position="207"/>
    </location>
</feature>
<dbReference type="InterPro" id="IPR011701">
    <property type="entry name" value="MFS"/>
</dbReference>
<protein>
    <recommendedName>
        <fullName evidence="8">Major facilitator superfamily (MFS) profile domain-containing protein</fullName>
    </recommendedName>
</protein>
<feature type="transmembrane region" description="Helical" evidence="5">
    <location>
        <begin position="317"/>
        <end position="337"/>
    </location>
</feature>